<reference evidence="9 10" key="1">
    <citation type="submission" date="2018-11" db="EMBL/GenBank/DDBJ databases">
        <title>Sequencing the genomes of 1000 actinobacteria strains.</title>
        <authorList>
            <person name="Klenk H.-P."/>
        </authorList>
    </citation>
    <scope>NUCLEOTIDE SEQUENCE [LARGE SCALE GENOMIC DNA]</scope>
    <source>
        <strain evidence="9 10">DSM 11294</strain>
    </source>
</reference>
<dbReference type="GO" id="GO:0005886">
    <property type="term" value="C:plasma membrane"/>
    <property type="evidence" value="ECO:0007669"/>
    <property type="project" value="UniProtKB-SubCell"/>
</dbReference>
<accession>A0A3N2BBM6</accession>
<dbReference type="PANTHER" id="PTHR43099">
    <property type="entry name" value="UPF0053 PROTEIN YRKA"/>
    <property type="match status" value="1"/>
</dbReference>
<keyword evidence="10" id="KW-1185">Reference proteome</keyword>
<evidence type="ECO:0000259" key="7">
    <source>
        <dbReference type="PROSITE" id="PS51371"/>
    </source>
</evidence>
<feature type="transmembrane region" description="Helical" evidence="6">
    <location>
        <begin position="56"/>
        <end position="77"/>
    </location>
</feature>
<dbReference type="EMBL" id="RKHK01000001">
    <property type="protein sequence ID" value="ROR72582.1"/>
    <property type="molecule type" value="Genomic_DNA"/>
</dbReference>
<dbReference type="OrthoDB" id="110231at2"/>
<dbReference type="RefSeq" id="WP_123305134.1">
    <property type="nucleotide sequence ID" value="NZ_RKHK01000001.1"/>
</dbReference>
<dbReference type="Pfam" id="PF00571">
    <property type="entry name" value="CBS"/>
    <property type="match status" value="1"/>
</dbReference>
<protein>
    <submittedName>
        <fullName evidence="9">CBS domain containing-hemolysin-like protein</fullName>
    </submittedName>
</protein>
<dbReference type="PANTHER" id="PTHR43099:SF5">
    <property type="entry name" value="HLYC_CORC FAMILY TRANSPORTER"/>
    <property type="match status" value="1"/>
</dbReference>
<dbReference type="Pfam" id="PF01595">
    <property type="entry name" value="CNNM"/>
    <property type="match status" value="1"/>
</dbReference>
<evidence type="ECO:0000256" key="6">
    <source>
        <dbReference type="SAM" id="Phobius"/>
    </source>
</evidence>
<evidence type="ECO:0000256" key="1">
    <source>
        <dbReference type="ARBA" id="ARBA00004651"/>
    </source>
</evidence>
<dbReference type="InterPro" id="IPR002550">
    <property type="entry name" value="CNNM"/>
</dbReference>
<dbReference type="AlphaFoldDB" id="A0A3N2BBM6"/>
<dbReference type="InterPro" id="IPR046342">
    <property type="entry name" value="CBS_dom_sf"/>
</dbReference>
<keyword evidence="2" id="KW-1003">Cell membrane</keyword>
<evidence type="ECO:0000313" key="10">
    <source>
        <dbReference type="Proteomes" id="UP000280668"/>
    </source>
</evidence>
<gene>
    <name evidence="9" type="ORF">EDD31_0937</name>
</gene>
<feature type="domain" description="CBS" evidence="7">
    <location>
        <begin position="282"/>
        <end position="338"/>
    </location>
</feature>
<sequence>MNHPWVILTATVAIIVLSAFFVAVEFALLAARRHRLEEDAATSRAARAALRSSQELTVLLAGAQLGITACTFALGAVTKPAVHHWITPLAQDLGAPLWVADAIGFALALVGVTFLHLVIGEMMPKSWAIAHPEASAKMLALPMRGFMALTRPLLVAMNGAANRLLLMVGVEPAERRGTSQNADDLRHLVEHSTEAGALDVAYAVQLAGALDLRRLTVRDLIAGHAPPAAVTRDATAEQVRRAAHISGHLRILIRPSHADEPTGVVHVRDTLLLEDDAPVLEVTQPIFELAPDLPLHEALTRMREASNHLAVVRAADGHTLGVVTMADVLARILPAAQSAKPGAMGVTEPSGAHRASGQRA</sequence>
<evidence type="ECO:0000256" key="2">
    <source>
        <dbReference type="ARBA" id="ARBA00022475"/>
    </source>
</evidence>
<keyword evidence="4 6" id="KW-1133">Transmembrane helix</keyword>
<dbReference type="InterPro" id="IPR000644">
    <property type="entry name" value="CBS_dom"/>
</dbReference>
<dbReference type="SUPFAM" id="SSF54631">
    <property type="entry name" value="CBS-domain pair"/>
    <property type="match status" value="1"/>
</dbReference>
<evidence type="ECO:0000256" key="3">
    <source>
        <dbReference type="PROSITE-ProRule" id="PRU00703"/>
    </source>
</evidence>
<dbReference type="InterPro" id="IPR051676">
    <property type="entry name" value="UPF0053_domain"/>
</dbReference>
<keyword evidence="4 6" id="KW-0472">Membrane</keyword>
<feature type="domain" description="CNNM transmembrane" evidence="8">
    <location>
        <begin position="1"/>
        <end position="202"/>
    </location>
</feature>
<evidence type="ECO:0000259" key="8">
    <source>
        <dbReference type="PROSITE" id="PS51846"/>
    </source>
</evidence>
<dbReference type="PROSITE" id="PS51846">
    <property type="entry name" value="CNNM"/>
    <property type="match status" value="1"/>
</dbReference>
<name>A0A3N2BBM6_9MICO</name>
<keyword evidence="3" id="KW-0129">CBS domain</keyword>
<comment type="subcellular location">
    <subcellularLocation>
        <location evidence="1">Cell membrane</location>
        <topology evidence="1">Multi-pass membrane protein</topology>
    </subcellularLocation>
</comment>
<keyword evidence="4 6" id="KW-0812">Transmembrane</keyword>
<evidence type="ECO:0000313" key="9">
    <source>
        <dbReference type="EMBL" id="ROR72582.1"/>
    </source>
</evidence>
<proteinExistence type="predicted"/>
<feature type="region of interest" description="Disordered" evidence="5">
    <location>
        <begin position="340"/>
        <end position="360"/>
    </location>
</feature>
<dbReference type="Proteomes" id="UP000280668">
    <property type="component" value="Unassembled WGS sequence"/>
</dbReference>
<dbReference type="PROSITE" id="PS51371">
    <property type="entry name" value="CBS"/>
    <property type="match status" value="1"/>
</dbReference>
<organism evidence="9 10">
    <name type="scientific">Bogoriella caseilytica</name>
    <dbReference type="NCBI Taxonomy" id="56055"/>
    <lineage>
        <taxon>Bacteria</taxon>
        <taxon>Bacillati</taxon>
        <taxon>Actinomycetota</taxon>
        <taxon>Actinomycetes</taxon>
        <taxon>Micrococcales</taxon>
        <taxon>Bogoriellaceae</taxon>
        <taxon>Bogoriella</taxon>
    </lineage>
</organism>
<feature type="transmembrane region" description="Helical" evidence="6">
    <location>
        <begin position="6"/>
        <end position="29"/>
    </location>
</feature>
<feature type="transmembrane region" description="Helical" evidence="6">
    <location>
        <begin position="97"/>
        <end position="119"/>
    </location>
</feature>
<dbReference type="Gene3D" id="3.10.580.10">
    <property type="entry name" value="CBS-domain"/>
    <property type="match status" value="1"/>
</dbReference>
<comment type="caution">
    <text evidence="9">The sequence shown here is derived from an EMBL/GenBank/DDBJ whole genome shotgun (WGS) entry which is preliminary data.</text>
</comment>
<evidence type="ECO:0000256" key="4">
    <source>
        <dbReference type="PROSITE-ProRule" id="PRU01193"/>
    </source>
</evidence>
<evidence type="ECO:0000256" key="5">
    <source>
        <dbReference type="SAM" id="MobiDB-lite"/>
    </source>
</evidence>